<sequence length="148" mass="16094">MHFARFALLILSALAVCTAFVVPSVADENRAYWSLSGKKRLPDCTASSVQSAVAGSVARAKKDYYGGRTILGINEIREVAYHVNGVSPLARRYCTGEASLSDGSLQHLHYLIEENAGFVGVSWNVETCLAPLDKWHVYGAHCSTARPH</sequence>
<protein>
    <recommendedName>
        <fullName evidence="4">Cytoplasmic protein</fullName>
    </recommendedName>
</protein>
<evidence type="ECO:0000313" key="3">
    <source>
        <dbReference type="Proteomes" id="UP000049983"/>
    </source>
</evidence>
<organism evidence="2 3">
    <name type="scientific">Roseibium album</name>
    <dbReference type="NCBI Taxonomy" id="311410"/>
    <lineage>
        <taxon>Bacteria</taxon>
        <taxon>Pseudomonadati</taxon>
        <taxon>Pseudomonadota</taxon>
        <taxon>Alphaproteobacteria</taxon>
        <taxon>Hyphomicrobiales</taxon>
        <taxon>Stappiaceae</taxon>
        <taxon>Roseibium</taxon>
    </lineage>
</organism>
<dbReference type="STRING" id="311410.LA5095_03854"/>
<feature type="chain" id="PRO_5009788097" description="Cytoplasmic protein" evidence="1">
    <location>
        <begin position="27"/>
        <end position="148"/>
    </location>
</feature>
<gene>
    <name evidence="2" type="ORF">LA5096_05136</name>
</gene>
<dbReference type="AlphaFoldDB" id="A0A0M7AQB3"/>
<dbReference type="Proteomes" id="UP000049983">
    <property type="component" value="Unassembled WGS sequence"/>
</dbReference>
<reference evidence="3" key="1">
    <citation type="submission" date="2015-07" db="EMBL/GenBank/DDBJ databases">
        <authorList>
            <person name="Rodrigo-Torres Lidia"/>
            <person name="Arahal R.David."/>
        </authorList>
    </citation>
    <scope>NUCLEOTIDE SEQUENCE [LARGE SCALE GENOMIC DNA]</scope>
    <source>
        <strain evidence="3">CECT 5096</strain>
    </source>
</reference>
<keyword evidence="3" id="KW-1185">Reference proteome</keyword>
<name>A0A0M7AQB3_9HYPH</name>
<evidence type="ECO:0000256" key="1">
    <source>
        <dbReference type="SAM" id="SignalP"/>
    </source>
</evidence>
<keyword evidence="1" id="KW-0732">Signal</keyword>
<dbReference type="EMBL" id="CXWC01000013">
    <property type="protein sequence ID" value="CTQ77427.1"/>
    <property type="molecule type" value="Genomic_DNA"/>
</dbReference>
<proteinExistence type="predicted"/>
<dbReference type="GeneID" id="97672398"/>
<feature type="signal peptide" evidence="1">
    <location>
        <begin position="1"/>
        <end position="26"/>
    </location>
</feature>
<evidence type="ECO:0000313" key="2">
    <source>
        <dbReference type="EMBL" id="CTQ77427.1"/>
    </source>
</evidence>
<evidence type="ECO:0008006" key="4">
    <source>
        <dbReference type="Google" id="ProtNLM"/>
    </source>
</evidence>
<accession>A0A0M7AQB3</accession>
<dbReference type="RefSeq" id="WP_208992760.1">
    <property type="nucleotide sequence ID" value="NZ_CANKXR010000004.1"/>
</dbReference>